<sequence length="196" mass="20333">MTFSAYLALVRLSLSNPTAATQMVQSLLNTASARWLALAAVITSGAALGALGEILFSLVTGIDLGPTASPVRLGLVQAGLMLYAAAALTIFGRQFGGQGNFAGAFAVIIWIQAILVGAQAVQVVVLTLFPVIGVLMTLTIFVLMIWLLIQFTAALHGFTNMWLTGAGVLAVLFGSAVMLGSVFLSLGLTPPFMTES</sequence>
<evidence type="ECO:0000256" key="1">
    <source>
        <dbReference type="SAM" id="Phobius"/>
    </source>
</evidence>
<evidence type="ECO:0000256" key="2">
    <source>
        <dbReference type="SAM" id="SignalP"/>
    </source>
</evidence>
<reference evidence="4" key="1">
    <citation type="submission" date="2017-01" db="EMBL/GenBank/DDBJ databases">
        <authorList>
            <person name="Varghese N."/>
            <person name="Submissions S."/>
        </authorList>
    </citation>
    <scope>NUCLEOTIDE SEQUENCE [LARGE SCALE GENOMIC DNA]</scope>
    <source>
        <strain evidence="4">DSM 19945</strain>
    </source>
</reference>
<dbReference type="AlphaFoldDB" id="A0A1N7MCE0"/>
<dbReference type="STRING" id="453582.SAMN05421580_105255"/>
<dbReference type="EMBL" id="FTOG01000005">
    <property type="protein sequence ID" value="SIS83659.1"/>
    <property type="molecule type" value="Genomic_DNA"/>
</dbReference>
<feature type="signal peptide" evidence="2">
    <location>
        <begin position="1"/>
        <end position="19"/>
    </location>
</feature>
<evidence type="ECO:0000313" key="4">
    <source>
        <dbReference type="Proteomes" id="UP000186221"/>
    </source>
</evidence>
<dbReference type="RefSeq" id="WP_076484755.1">
    <property type="nucleotide sequence ID" value="NZ_FTOG01000005.1"/>
</dbReference>
<gene>
    <name evidence="3" type="ORF">SAMN05421580_105255</name>
</gene>
<organism evidence="3 4">
    <name type="scientific">Rhodobacter aestuarii</name>
    <dbReference type="NCBI Taxonomy" id="453582"/>
    <lineage>
        <taxon>Bacteria</taxon>
        <taxon>Pseudomonadati</taxon>
        <taxon>Pseudomonadota</taxon>
        <taxon>Alphaproteobacteria</taxon>
        <taxon>Rhodobacterales</taxon>
        <taxon>Rhodobacter group</taxon>
        <taxon>Rhodobacter</taxon>
    </lineage>
</organism>
<dbReference type="Proteomes" id="UP000186221">
    <property type="component" value="Unassembled WGS sequence"/>
</dbReference>
<evidence type="ECO:0000313" key="3">
    <source>
        <dbReference type="EMBL" id="SIS83659.1"/>
    </source>
</evidence>
<dbReference type="OrthoDB" id="7688451at2"/>
<keyword evidence="2" id="KW-0732">Signal</keyword>
<feature type="transmembrane region" description="Helical" evidence="1">
    <location>
        <begin position="71"/>
        <end position="91"/>
    </location>
</feature>
<feature type="transmembrane region" description="Helical" evidence="1">
    <location>
        <begin position="97"/>
        <end position="116"/>
    </location>
</feature>
<name>A0A1N7MCE0_9RHOB</name>
<keyword evidence="1" id="KW-1133">Transmembrane helix</keyword>
<keyword evidence="4" id="KW-1185">Reference proteome</keyword>
<feature type="transmembrane region" description="Helical" evidence="1">
    <location>
        <begin position="36"/>
        <end position="59"/>
    </location>
</feature>
<feature type="transmembrane region" description="Helical" evidence="1">
    <location>
        <begin position="161"/>
        <end position="186"/>
    </location>
</feature>
<feature type="transmembrane region" description="Helical" evidence="1">
    <location>
        <begin position="123"/>
        <end position="149"/>
    </location>
</feature>
<keyword evidence="1" id="KW-0812">Transmembrane</keyword>
<proteinExistence type="predicted"/>
<accession>A0A1N7MCE0</accession>
<protein>
    <submittedName>
        <fullName evidence="3">Uncharacterized protein</fullName>
    </submittedName>
</protein>
<keyword evidence="1" id="KW-0472">Membrane</keyword>
<feature type="chain" id="PRO_5012907610" evidence="2">
    <location>
        <begin position="20"/>
        <end position="196"/>
    </location>
</feature>